<proteinExistence type="predicted"/>
<gene>
    <name evidence="2" type="ORF">EUA93_02245</name>
</gene>
<dbReference type="RefSeq" id="WP_129398371.1">
    <property type="nucleotide sequence ID" value="NZ_SDWT01000001.1"/>
</dbReference>
<name>A0A4Q2RWE6_9ACTN</name>
<dbReference type="OrthoDB" id="3783520at2"/>
<evidence type="ECO:0000313" key="2">
    <source>
        <dbReference type="EMBL" id="RYB93278.1"/>
    </source>
</evidence>
<dbReference type="AlphaFoldDB" id="A0A4Q2RWE6"/>
<dbReference type="Proteomes" id="UP000294071">
    <property type="component" value="Unassembled WGS sequence"/>
</dbReference>
<evidence type="ECO:0000313" key="3">
    <source>
        <dbReference type="Proteomes" id="UP000294071"/>
    </source>
</evidence>
<evidence type="ECO:0000256" key="1">
    <source>
        <dbReference type="SAM" id="MobiDB-lite"/>
    </source>
</evidence>
<keyword evidence="3" id="KW-1185">Reference proteome</keyword>
<feature type="region of interest" description="Disordered" evidence="1">
    <location>
        <begin position="115"/>
        <end position="146"/>
    </location>
</feature>
<organism evidence="2 3">
    <name type="scientific">Nocardioides oleivorans</name>
    <dbReference type="NCBI Taxonomy" id="273676"/>
    <lineage>
        <taxon>Bacteria</taxon>
        <taxon>Bacillati</taxon>
        <taxon>Actinomycetota</taxon>
        <taxon>Actinomycetes</taxon>
        <taxon>Propionibacteriales</taxon>
        <taxon>Nocardioidaceae</taxon>
        <taxon>Nocardioides</taxon>
    </lineage>
</organism>
<comment type="caution">
    <text evidence="2">The sequence shown here is derived from an EMBL/GenBank/DDBJ whole genome shotgun (WGS) entry which is preliminary data.</text>
</comment>
<accession>A0A4Q2RWE6</accession>
<dbReference type="EMBL" id="SDWT01000001">
    <property type="protein sequence ID" value="RYB93278.1"/>
    <property type="molecule type" value="Genomic_DNA"/>
</dbReference>
<sequence>MLSADIGLVTNAMTALKAPPDLIEQVVTLLNSNSEGLAGQVVDSVNASWFGGSTNAHRIGVNAAMAHQATVDEFQKLADSLRQYGEAIDLWAEEVRDVDGLTTAEMIQRQTALSQVNTTLDDARDQSATPDMGNGDYEPPATDGGA</sequence>
<reference evidence="2 3" key="1">
    <citation type="submission" date="2019-01" db="EMBL/GenBank/DDBJ databases">
        <title>Novel species of Nocardioides.</title>
        <authorList>
            <person name="Liu Q."/>
            <person name="Xin Y.-H."/>
        </authorList>
    </citation>
    <scope>NUCLEOTIDE SEQUENCE [LARGE SCALE GENOMIC DNA]</scope>
    <source>
        <strain evidence="2 3">CGMCC 4.6882</strain>
    </source>
</reference>
<protein>
    <submittedName>
        <fullName evidence="2">Uncharacterized protein</fullName>
    </submittedName>
</protein>